<gene>
    <name evidence="3" type="ORF">BGK67_33945</name>
</gene>
<comment type="caution">
    <text evidence="3">The sequence shown here is derived from an EMBL/GenBank/DDBJ whole genome shotgun (WGS) entry which is preliminary data.</text>
</comment>
<keyword evidence="1" id="KW-0175">Coiled coil</keyword>
<feature type="region of interest" description="Disordered" evidence="2">
    <location>
        <begin position="1"/>
        <end position="52"/>
    </location>
</feature>
<feature type="compositionally biased region" description="Pro residues" evidence="2">
    <location>
        <begin position="27"/>
        <end position="36"/>
    </location>
</feature>
<evidence type="ECO:0000256" key="1">
    <source>
        <dbReference type="SAM" id="Coils"/>
    </source>
</evidence>
<name>A0A1E5P0G9_9ACTN</name>
<accession>A0A1E5P0G9</accession>
<dbReference type="STRING" id="36818.BGK67_33945"/>
<evidence type="ECO:0000313" key="4">
    <source>
        <dbReference type="Proteomes" id="UP000095705"/>
    </source>
</evidence>
<evidence type="ECO:0008006" key="5">
    <source>
        <dbReference type="Google" id="ProtNLM"/>
    </source>
</evidence>
<feature type="compositionally biased region" description="Low complexity" evidence="2">
    <location>
        <begin position="616"/>
        <end position="631"/>
    </location>
</feature>
<dbReference type="AlphaFoldDB" id="A0A1E5P0G9"/>
<dbReference type="Proteomes" id="UP000095705">
    <property type="component" value="Unassembled WGS sequence"/>
</dbReference>
<protein>
    <recommendedName>
        <fullName evidence="5">Large alanine-rich protein</fullName>
    </recommendedName>
</protein>
<feature type="region of interest" description="Disordered" evidence="2">
    <location>
        <begin position="608"/>
        <end position="660"/>
    </location>
</feature>
<evidence type="ECO:0000313" key="3">
    <source>
        <dbReference type="EMBL" id="OEJ22524.1"/>
    </source>
</evidence>
<dbReference type="EMBL" id="MEHK01000002">
    <property type="protein sequence ID" value="OEJ22524.1"/>
    <property type="molecule type" value="Genomic_DNA"/>
</dbReference>
<feature type="coiled-coil region" evidence="1">
    <location>
        <begin position="64"/>
        <end position="91"/>
    </location>
</feature>
<dbReference type="OrthoDB" id="3994787at2"/>
<feature type="region of interest" description="Disordered" evidence="2">
    <location>
        <begin position="511"/>
        <end position="596"/>
    </location>
</feature>
<keyword evidence="4" id="KW-1185">Reference proteome</keyword>
<feature type="coiled-coil region" evidence="1">
    <location>
        <begin position="209"/>
        <end position="240"/>
    </location>
</feature>
<feature type="compositionally biased region" description="Basic residues" evidence="2">
    <location>
        <begin position="1"/>
        <end position="17"/>
    </location>
</feature>
<proteinExistence type="predicted"/>
<feature type="coiled-coil region" evidence="1">
    <location>
        <begin position="267"/>
        <end position="385"/>
    </location>
</feature>
<organism evidence="3 4">
    <name type="scientific">Streptomyces subrutilus</name>
    <dbReference type="NCBI Taxonomy" id="36818"/>
    <lineage>
        <taxon>Bacteria</taxon>
        <taxon>Bacillati</taxon>
        <taxon>Actinomycetota</taxon>
        <taxon>Actinomycetes</taxon>
        <taxon>Kitasatosporales</taxon>
        <taxon>Streptomycetaceae</taxon>
        <taxon>Streptomyces</taxon>
    </lineage>
</organism>
<dbReference type="RefSeq" id="WP_069924572.1">
    <property type="nucleotide sequence ID" value="NZ_MEHK01000002.1"/>
</dbReference>
<evidence type="ECO:0000256" key="2">
    <source>
        <dbReference type="SAM" id="MobiDB-lite"/>
    </source>
</evidence>
<reference evidence="3 4" key="1">
    <citation type="submission" date="2016-08" db="EMBL/GenBank/DDBJ databases">
        <title>The complete genome of Streptomyces subrutilus 10-1-1.</title>
        <authorList>
            <person name="Chen X."/>
        </authorList>
    </citation>
    <scope>NUCLEOTIDE SEQUENCE [LARGE SCALE GENOMIC DNA]</scope>
    <source>
        <strain evidence="3 4">10-1-1</strain>
    </source>
</reference>
<sequence length="740" mass="78787">MAATRTARKRSPARKKPAAATRTAPQPTAPPTPDTSPAPATTTDTEPETEVVDLEALARVADARDRAADVIDTAREQAAALQAEAETTAARTVAATHEQVTVLMSEAQTRAAGITADADQEATAQREAAKVDLEAARGEADRLLAQARERANTLVGEARAQVTDLTELAATDRAATATAVAELRRLAEADLTEISTLVDQRRTKAGQILARAQEQADDLVAAAQREIDQARERFAQLAATAAEQYDGRRAEAEALYADAVKAADDRRREADERVAAAHTEAEAARTELRTKLRALTDQFDTEAAAKRKVLADELAGLKAACDKQRERLREEAKTVAVQLREAAQKEASRITTEAERKAKAVTERAKADEARARRLLDEAREAKKSASRWNGWQQNISRKAWKTAPWIALAAGVGLAASGEYELARMVGINQYVAPLLPVSIDVYCVTAFRAKKDIPYALLLMASANVTYHLSEQAHLVQDGQSAPWQLTTFVVLIFVAVIWRVHTLMHDDSTDGHGSTAGAVGRTGTEGGNGMPARTGTHRRTDGTDTASSSRTEGASHDLYTAPNTVRPDGAGTGWDGTDPVRPASHPPHDGGTEAAVTRAYSDRTYGVHTPSEGAARTGTATVGRTGTASPAVQGRTGAISVRTQPGNEGVPGARTGTDAASSLATGMGSTAGAERPGTPVRTDEELLPLVQNLPRGEDGFVTLYQVRNQLSVNNNRAVRLLSKAGLLRPEDADKHLT</sequence>